<dbReference type="Proteomes" id="UP000324748">
    <property type="component" value="Unassembled WGS sequence"/>
</dbReference>
<dbReference type="AlphaFoldDB" id="A0A5B0MD88"/>
<keyword evidence="3" id="KW-1185">Reference proteome</keyword>
<evidence type="ECO:0000313" key="2">
    <source>
        <dbReference type="EMBL" id="KAA1074571.1"/>
    </source>
</evidence>
<protein>
    <submittedName>
        <fullName evidence="2">Uncharacterized protein</fullName>
    </submittedName>
</protein>
<keyword evidence="1" id="KW-0732">Signal</keyword>
<dbReference type="EMBL" id="VSWC01000157">
    <property type="protein sequence ID" value="KAA1074571.1"/>
    <property type="molecule type" value="Genomic_DNA"/>
</dbReference>
<reference evidence="2 3" key="1">
    <citation type="submission" date="2019-05" db="EMBL/GenBank/DDBJ databases">
        <title>Emergence of the Ug99 lineage of the wheat stem rust pathogen through somatic hybridization.</title>
        <authorList>
            <person name="Li F."/>
            <person name="Upadhyaya N.M."/>
            <person name="Sperschneider J."/>
            <person name="Matny O."/>
            <person name="Nguyen-Phuc H."/>
            <person name="Mago R."/>
            <person name="Raley C."/>
            <person name="Miller M.E."/>
            <person name="Silverstein K.A.T."/>
            <person name="Henningsen E."/>
            <person name="Hirsch C.D."/>
            <person name="Visser B."/>
            <person name="Pretorius Z.A."/>
            <person name="Steffenson B.J."/>
            <person name="Schwessinger B."/>
            <person name="Dodds P.N."/>
            <person name="Figueroa M."/>
        </authorList>
    </citation>
    <scope>NUCLEOTIDE SEQUENCE [LARGE SCALE GENOMIC DNA]</scope>
    <source>
        <strain evidence="2">21-0</strain>
    </source>
</reference>
<gene>
    <name evidence="2" type="ORF">PGT21_010363</name>
</gene>
<feature type="signal peptide" evidence="1">
    <location>
        <begin position="1"/>
        <end position="20"/>
    </location>
</feature>
<name>A0A5B0MD88_PUCGR</name>
<evidence type="ECO:0000313" key="3">
    <source>
        <dbReference type="Proteomes" id="UP000324748"/>
    </source>
</evidence>
<sequence>MLPVLKIMIAILLTGLMVHTKQFACPKEGCSGYSLQSEIKRSKGTPAICNTMTICAHHDDCCRCQKKVPEQYHICALCQHRWTKPLSNECPRLKRGNDYHFNLECPRPDAAAAA</sequence>
<proteinExistence type="predicted"/>
<evidence type="ECO:0000256" key="1">
    <source>
        <dbReference type="SAM" id="SignalP"/>
    </source>
</evidence>
<comment type="caution">
    <text evidence="2">The sequence shown here is derived from an EMBL/GenBank/DDBJ whole genome shotgun (WGS) entry which is preliminary data.</text>
</comment>
<organism evidence="2 3">
    <name type="scientific">Puccinia graminis f. sp. tritici</name>
    <dbReference type="NCBI Taxonomy" id="56615"/>
    <lineage>
        <taxon>Eukaryota</taxon>
        <taxon>Fungi</taxon>
        <taxon>Dikarya</taxon>
        <taxon>Basidiomycota</taxon>
        <taxon>Pucciniomycotina</taxon>
        <taxon>Pucciniomycetes</taxon>
        <taxon>Pucciniales</taxon>
        <taxon>Pucciniaceae</taxon>
        <taxon>Puccinia</taxon>
    </lineage>
</organism>
<feature type="chain" id="PRO_5022834361" evidence="1">
    <location>
        <begin position="21"/>
        <end position="114"/>
    </location>
</feature>
<accession>A0A5B0MD88</accession>